<sequence>MERLISMRYSNFYLPKPNKEINLPRLNRTTNLSMNTTSKPLLMKQTIVVTPTQVVLTTDDDKSITYTSSVGDTKHYTHDTLWPNRHPYVDWLYVAIVIDGVFKVARKSSSLTFYQWVMNKFLGFEFLSEFEVTSENYQSLKQCFQSIMDSYGSQVTGNIHYQPNVDVKMLGKICIIGGRIKSSTFKDFLELKDELNFQLQKAVIRSVEMSKSFSDGDVSIIFVLGGPGSGKGTVCEMLAQKFDDFCHLSSRDLLHSEQKSGIKEAKLDPSGMIEQIRQAMIRTGRKKFLIEGYPCTEKSRVAFNAALPVDSKMVLYLSCSHDVMLQRSLLSEQVSSELPADKVFEQIVQALQKNAMHFLDIKPGMYIFSVISCHPPLFDIGCAQFFVLEGD</sequence>
<dbReference type="InterPro" id="IPR027417">
    <property type="entry name" value="P-loop_NTPase"/>
</dbReference>
<dbReference type="AlphaFoldDB" id="A0A4Y7KVG0"/>
<dbReference type="Gene3D" id="3.40.50.300">
    <property type="entry name" value="P-loop containing nucleotide triphosphate hydrolases"/>
    <property type="match status" value="1"/>
</dbReference>
<keyword evidence="7" id="KW-1185">Reference proteome</keyword>
<organism evidence="6 7">
    <name type="scientific">Papaver somniferum</name>
    <name type="common">Opium poppy</name>
    <dbReference type="NCBI Taxonomy" id="3469"/>
    <lineage>
        <taxon>Eukaryota</taxon>
        <taxon>Viridiplantae</taxon>
        <taxon>Streptophyta</taxon>
        <taxon>Embryophyta</taxon>
        <taxon>Tracheophyta</taxon>
        <taxon>Spermatophyta</taxon>
        <taxon>Magnoliopsida</taxon>
        <taxon>Ranunculales</taxon>
        <taxon>Papaveraceae</taxon>
        <taxon>Papaveroideae</taxon>
        <taxon>Papaver</taxon>
    </lineage>
</organism>
<dbReference type="EC" id="2.7.4.3" evidence="2"/>
<dbReference type="EMBL" id="CM010723">
    <property type="protein sequence ID" value="RZC76382.1"/>
    <property type="molecule type" value="Genomic_DNA"/>
</dbReference>
<keyword evidence="5" id="KW-0418">Kinase</keyword>
<evidence type="ECO:0000313" key="6">
    <source>
        <dbReference type="EMBL" id="RZC76382.1"/>
    </source>
</evidence>
<reference evidence="6 7" key="1">
    <citation type="journal article" date="2018" name="Science">
        <title>The opium poppy genome and morphinan production.</title>
        <authorList>
            <person name="Guo L."/>
            <person name="Winzer T."/>
            <person name="Yang X."/>
            <person name="Li Y."/>
            <person name="Ning Z."/>
            <person name="He Z."/>
            <person name="Teodor R."/>
            <person name="Lu Y."/>
            <person name="Bowser T.A."/>
            <person name="Graham I.A."/>
            <person name="Ye K."/>
        </authorList>
    </citation>
    <scope>NUCLEOTIDE SEQUENCE [LARGE SCALE GENOMIC DNA]</scope>
    <source>
        <strain evidence="7">cv. HN1</strain>
        <tissue evidence="6">Leaves</tissue>
    </source>
</reference>
<dbReference type="Pfam" id="PF13207">
    <property type="entry name" value="AAA_17"/>
    <property type="match status" value="1"/>
</dbReference>
<dbReference type="GO" id="GO:0004017">
    <property type="term" value="F:AMP kinase activity"/>
    <property type="evidence" value="ECO:0007669"/>
    <property type="project" value="UniProtKB-EC"/>
</dbReference>
<evidence type="ECO:0000256" key="4">
    <source>
        <dbReference type="ARBA" id="ARBA00022741"/>
    </source>
</evidence>
<protein>
    <recommendedName>
        <fullName evidence="2">adenylate kinase</fullName>
        <ecNumber evidence="2">2.7.4.3</ecNumber>
    </recommendedName>
</protein>
<name>A0A4Y7KVG0_PAPSO</name>
<dbReference type="STRING" id="3469.A0A4Y7KVG0"/>
<gene>
    <name evidence="6" type="ORF">C5167_000476</name>
</gene>
<keyword evidence="4" id="KW-0547">Nucleotide-binding</keyword>
<evidence type="ECO:0000256" key="5">
    <source>
        <dbReference type="ARBA" id="ARBA00022777"/>
    </source>
</evidence>
<accession>A0A4Y7KVG0</accession>
<evidence type="ECO:0000313" key="7">
    <source>
        <dbReference type="Proteomes" id="UP000316621"/>
    </source>
</evidence>
<comment type="similarity">
    <text evidence="1">Belongs to the adenylate kinase family.</text>
</comment>
<proteinExistence type="inferred from homology"/>
<dbReference type="Gramene" id="RZC76382">
    <property type="protein sequence ID" value="RZC76382"/>
    <property type="gene ID" value="C5167_000476"/>
</dbReference>
<evidence type="ECO:0000256" key="3">
    <source>
        <dbReference type="ARBA" id="ARBA00022679"/>
    </source>
</evidence>
<dbReference type="SUPFAM" id="SSF52540">
    <property type="entry name" value="P-loop containing nucleoside triphosphate hydrolases"/>
    <property type="match status" value="1"/>
</dbReference>
<evidence type="ECO:0000256" key="1">
    <source>
        <dbReference type="ARBA" id="ARBA00007220"/>
    </source>
</evidence>
<dbReference type="Proteomes" id="UP000316621">
    <property type="component" value="Chromosome 9"/>
</dbReference>
<dbReference type="PANTHER" id="PTHR23359">
    <property type="entry name" value="NUCLEOTIDE KINASE"/>
    <property type="match status" value="1"/>
</dbReference>
<dbReference type="GO" id="GO:0005524">
    <property type="term" value="F:ATP binding"/>
    <property type="evidence" value="ECO:0007669"/>
    <property type="project" value="InterPro"/>
</dbReference>
<evidence type="ECO:0000256" key="2">
    <source>
        <dbReference type="ARBA" id="ARBA00012955"/>
    </source>
</evidence>
<dbReference type="InterPro" id="IPR000850">
    <property type="entry name" value="Adenylat/UMP-CMP_kin"/>
</dbReference>
<keyword evidence="3" id="KW-0808">Transferase</keyword>